<dbReference type="Pfam" id="PF01073">
    <property type="entry name" value="3Beta_HSD"/>
    <property type="match status" value="1"/>
</dbReference>
<dbReference type="CDD" id="cd05227">
    <property type="entry name" value="AR_SDR_e"/>
    <property type="match status" value="1"/>
</dbReference>
<evidence type="ECO:0000313" key="4">
    <source>
        <dbReference type="Proteomes" id="UP000468388"/>
    </source>
</evidence>
<proteinExistence type="predicted"/>
<protein>
    <submittedName>
        <fullName evidence="3">NAD-dependent epimerase/dehydratase family protein</fullName>
    </submittedName>
</protein>
<name>A0A6N8J585_9BACT</name>
<dbReference type="Gene3D" id="3.40.50.720">
    <property type="entry name" value="NAD(P)-binding Rossmann-like Domain"/>
    <property type="match status" value="1"/>
</dbReference>
<accession>A0A6N8J585</accession>
<dbReference type="FunFam" id="3.40.50.720:FF:000336">
    <property type="entry name" value="Aldehyde reductase"/>
    <property type="match status" value="1"/>
</dbReference>
<keyword evidence="1" id="KW-0560">Oxidoreductase</keyword>
<dbReference type="PANTHER" id="PTHR10366">
    <property type="entry name" value="NAD DEPENDENT EPIMERASE/DEHYDRATASE"/>
    <property type="match status" value="1"/>
</dbReference>
<organism evidence="3 4">
    <name type="scientific">Chitinophaga oryziterrae</name>
    <dbReference type="NCBI Taxonomy" id="1031224"/>
    <lineage>
        <taxon>Bacteria</taxon>
        <taxon>Pseudomonadati</taxon>
        <taxon>Bacteroidota</taxon>
        <taxon>Chitinophagia</taxon>
        <taxon>Chitinophagales</taxon>
        <taxon>Chitinophagaceae</taxon>
        <taxon>Chitinophaga</taxon>
    </lineage>
</organism>
<dbReference type="EMBL" id="WRXO01000001">
    <property type="protein sequence ID" value="MVT40084.1"/>
    <property type="molecule type" value="Genomic_DNA"/>
</dbReference>
<keyword evidence="4" id="KW-1185">Reference proteome</keyword>
<dbReference type="SUPFAM" id="SSF51735">
    <property type="entry name" value="NAD(P)-binding Rossmann-fold domains"/>
    <property type="match status" value="1"/>
</dbReference>
<dbReference type="OrthoDB" id="9778052at2"/>
<dbReference type="RefSeq" id="WP_157298716.1">
    <property type="nucleotide sequence ID" value="NZ_BAAAZB010000005.1"/>
</dbReference>
<evidence type="ECO:0000256" key="1">
    <source>
        <dbReference type="ARBA" id="ARBA00023002"/>
    </source>
</evidence>
<evidence type="ECO:0000259" key="2">
    <source>
        <dbReference type="Pfam" id="PF01073"/>
    </source>
</evidence>
<dbReference type="PANTHER" id="PTHR10366:SF564">
    <property type="entry name" value="STEROL-4-ALPHA-CARBOXYLATE 3-DEHYDROGENASE, DECARBOXYLATING"/>
    <property type="match status" value="1"/>
</dbReference>
<sequence>MEQKTNVLVTGGSGFLGAHCILQLLHQGYRVKTTIRSINQKIKVIEKLKNGGISTFEDLSFIETDLTKDDNWPDAVKDCKYVLHTASPFPSTVPKDELELIVPAVEGTQRVLQAARDAKVQRIVVTSSFASVGYGYAEKNRVFTEKDWTRLNSEVPVLAYQKSKTLAEKEAWDFIAKHGKGMELAVINPVGILGPVLSPETSTSTESIQKLLEGMPGVPNISFGVVDVRDVADLHIRAMLSPAANGERFLAVAGEPLSVKEMADILKSHLGDAAKKVPSRILPDWLVKFAALLDPTLKSVVPGLGKHPAASNQKAKDILKWAPRSNEEAVLATAESLFAFGLIKR</sequence>
<dbReference type="AlphaFoldDB" id="A0A6N8J585"/>
<dbReference type="InterPro" id="IPR036291">
    <property type="entry name" value="NAD(P)-bd_dom_sf"/>
</dbReference>
<dbReference type="InterPro" id="IPR002225">
    <property type="entry name" value="3Beta_OHSteriod_DH/Estase"/>
</dbReference>
<evidence type="ECO:0000313" key="3">
    <source>
        <dbReference type="EMBL" id="MVT40084.1"/>
    </source>
</evidence>
<comment type="caution">
    <text evidence="3">The sequence shown here is derived from an EMBL/GenBank/DDBJ whole genome shotgun (WGS) entry which is preliminary data.</text>
</comment>
<dbReference type="Proteomes" id="UP000468388">
    <property type="component" value="Unassembled WGS sequence"/>
</dbReference>
<reference evidence="3 4" key="1">
    <citation type="submission" date="2019-12" db="EMBL/GenBank/DDBJ databases">
        <title>The draft genomic sequence of strain Chitinophaga oryziterrae JCM 16595.</title>
        <authorList>
            <person name="Zhang X."/>
        </authorList>
    </citation>
    <scope>NUCLEOTIDE SEQUENCE [LARGE SCALE GENOMIC DNA]</scope>
    <source>
        <strain evidence="3 4">JCM 16595</strain>
    </source>
</reference>
<dbReference type="GO" id="GO:0006694">
    <property type="term" value="P:steroid biosynthetic process"/>
    <property type="evidence" value="ECO:0007669"/>
    <property type="project" value="InterPro"/>
</dbReference>
<feature type="domain" description="3-beta hydroxysteroid dehydrogenase/isomerase" evidence="2">
    <location>
        <begin position="8"/>
        <end position="247"/>
    </location>
</feature>
<dbReference type="InterPro" id="IPR050425">
    <property type="entry name" value="NAD(P)_dehydrat-like"/>
</dbReference>
<gene>
    <name evidence="3" type="ORF">GO495_05780</name>
</gene>
<dbReference type="GO" id="GO:0016616">
    <property type="term" value="F:oxidoreductase activity, acting on the CH-OH group of donors, NAD or NADP as acceptor"/>
    <property type="evidence" value="ECO:0007669"/>
    <property type="project" value="InterPro"/>
</dbReference>